<comment type="caution">
    <text evidence="2">The sequence shown here is derived from an EMBL/GenBank/DDBJ whole genome shotgun (WGS) entry which is preliminary data.</text>
</comment>
<dbReference type="PANTHER" id="PTHR45947">
    <property type="entry name" value="SULFOQUINOVOSYL TRANSFERASE SQD2"/>
    <property type="match status" value="1"/>
</dbReference>
<dbReference type="RefSeq" id="WP_229431779.1">
    <property type="nucleotide sequence ID" value="NZ_JAJHPV010000012.1"/>
</dbReference>
<evidence type="ECO:0000259" key="1">
    <source>
        <dbReference type="Pfam" id="PF13579"/>
    </source>
</evidence>
<evidence type="ECO:0000313" key="3">
    <source>
        <dbReference type="Proteomes" id="UP001198701"/>
    </source>
</evidence>
<name>A0ABS8IUB1_9BURK</name>
<dbReference type="Pfam" id="PF13692">
    <property type="entry name" value="Glyco_trans_1_4"/>
    <property type="match status" value="1"/>
</dbReference>
<organism evidence="2 3">
    <name type="scientific">Massilia agrisoli</name>
    <dbReference type="NCBI Taxonomy" id="2892444"/>
    <lineage>
        <taxon>Bacteria</taxon>
        <taxon>Pseudomonadati</taxon>
        <taxon>Pseudomonadota</taxon>
        <taxon>Betaproteobacteria</taxon>
        <taxon>Burkholderiales</taxon>
        <taxon>Oxalobacteraceae</taxon>
        <taxon>Telluria group</taxon>
        <taxon>Massilia</taxon>
    </lineage>
</organism>
<dbReference type="CDD" id="cd03801">
    <property type="entry name" value="GT4_PimA-like"/>
    <property type="match status" value="1"/>
</dbReference>
<keyword evidence="3" id="KW-1185">Reference proteome</keyword>
<dbReference type="Gene3D" id="3.40.50.2000">
    <property type="entry name" value="Glycogen Phosphorylase B"/>
    <property type="match status" value="2"/>
</dbReference>
<protein>
    <submittedName>
        <fullName evidence="2">Glycosyltransferase family 4 protein</fullName>
    </submittedName>
</protein>
<dbReference type="EMBL" id="JAJHPV010000012">
    <property type="protein sequence ID" value="MCC6070855.1"/>
    <property type="molecule type" value="Genomic_DNA"/>
</dbReference>
<dbReference type="Proteomes" id="UP001198701">
    <property type="component" value="Unassembled WGS sequence"/>
</dbReference>
<proteinExistence type="predicted"/>
<dbReference type="SUPFAM" id="SSF53756">
    <property type="entry name" value="UDP-Glycosyltransferase/glycogen phosphorylase"/>
    <property type="match status" value="1"/>
</dbReference>
<dbReference type="PANTHER" id="PTHR45947:SF3">
    <property type="entry name" value="SULFOQUINOVOSYL TRANSFERASE SQD2"/>
    <property type="match status" value="1"/>
</dbReference>
<dbReference type="InterPro" id="IPR050194">
    <property type="entry name" value="Glycosyltransferase_grp1"/>
</dbReference>
<feature type="domain" description="Glycosyltransferase subfamily 4-like N-terminal" evidence="1">
    <location>
        <begin position="18"/>
        <end position="165"/>
    </location>
</feature>
<dbReference type="Pfam" id="PF13579">
    <property type="entry name" value="Glyco_trans_4_4"/>
    <property type="match status" value="1"/>
</dbReference>
<dbReference type="InterPro" id="IPR028098">
    <property type="entry name" value="Glyco_trans_4-like_N"/>
</dbReference>
<sequence>MRILHVLDHSVPVHTAYSHRTLSLLRQQRALGWHTVQLTGPAQGKVETEDRNRDGWHFIRTAPGPGWLPPLLLARRMARRIRHAIRLARPDILHAHPPALNAAAALWAGWRSDVPVLVELQGGAISMLDNYAARAAAAVVADSFALRGELLRRGVAEGRISVVHPAIEQPRPAIAPWPAYLPGRGDPLIAYAGPLEERGGVHLLVTAMAPLLRMYPALRLVLAGSGPAQAALMGRATALGTAVIFAGKPDRDEFGAICEAADIVIFPALPTVSLAAARKPLEAMAHGALVLASDTAPHRELVDHGRNGVLFEAGSVDSLADAVAALLAEPACMQPLRERARSFAASERSWEAAARSYGPVYKRLLEDVAC</sequence>
<gene>
    <name evidence="2" type="ORF">LMJ30_07800</name>
</gene>
<accession>A0ABS8IUB1</accession>
<evidence type="ECO:0000313" key="2">
    <source>
        <dbReference type="EMBL" id="MCC6070855.1"/>
    </source>
</evidence>
<reference evidence="2 3" key="1">
    <citation type="submission" date="2021-11" db="EMBL/GenBank/DDBJ databases">
        <authorList>
            <person name="Huq M.A."/>
        </authorList>
    </citation>
    <scope>NUCLEOTIDE SEQUENCE [LARGE SCALE GENOMIC DNA]</scope>
    <source>
        <strain evidence="2 3">MAHUQ-52</strain>
    </source>
</reference>